<name>A0A8J3FV53_9PSEU</name>
<gene>
    <name evidence="2" type="ORF">GCM10012275_10180</name>
</gene>
<sequence>MVADATDPEAGGGSVVGEDDPMPVPSRDGLRGAFGRMEHARMHLVSVPRVRRWLPLLAVTTLALTGCQPEERGRILVGRDKNDAVVAVLGACSVGDEVELVITNRSAEGELARARTRISNPPLRVALFGQPPGWEVERWGDLAAAGRVQVNASVLDARGAVRYQLRSTVVDLDRVRPLASGANDDATSTC</sequence>
<keyword evidence="3" id="KW-1185">Reference proteome</keyword>
<dbReference type="Proteomes" id="UP000637578">
    <property type="component" value="Unassembled WGS sequence"/>
</dbReference>
<dbReference type="AlphaFoldDB" id="A0A8J3FV53"/>
<accession>A0A8J3FV53</accession>
<evidence type="ECO:0000313" key="2">
    <source>
        <dbReference type="EMBL" id="GGM41154.1"/>
    </source>
</evidence>
<proteinExistence type="predicted"/>
<evidence type="ECO:0000313" key="3">
    <source>
        <dbReference type="Proteomes" id="UP000637578"/>
    </source>
</evidence>
<protein>
    <submittedName>
        <fullName evidence="2">Uncharacterized protein</fullName>
    </submittedName>
</protein>
<comment type="caution">
    <text evidence="2">The sequence shown here is derived from an EMBL/GenBank/DDBJ whole genome shotgun (WGS) entry which is preliminary data.</text>
</comment>
<organism evidence="2 3">
    <name type="scientific">Longimycelium tulufanense</name>
    <dbReference type="NCBI Taxonomy" id="907463"/>
    <lineage>
        <taxon>Bacteria</taxon>
        <taxon>Bacillati</taxon>
        <taxon>Actinomycetota</taxon>
        <taxon>Actinomycetes</taxon>
        <taxon>Pseudonocardiales</taxon>
        <taxon>Pseudonocardiaceae</taxon>
        <taxon>Longimycelium</taxon>
    </lineage>
</organism>
<reference evidence="2" key="2">
    <citation type="submission" date="2020-09" db="EMBL/GenBank/DDBJ databases">
        <authorList>
            <person name="Sun Q."/>
            <person name="Zhou Y."/>
        </authorList>
    </citation>
    <scope>NUCLEOTIDE SEQUENCE</scope>
    <source>
        <strain evidence="2">CGMCC 4.5737</strain>
    </source>
</reference>
<feature type="region of interest" description="Disordered" evidence="1">
    <location>
        <begin position="1"/>
        <end position="25"/>
    </location>
</feature>
<dbReference type="EMBL" id="BMMK01000003">
    <property type="protein sequence ID" value="GGM41154.1"/>
    <property type="molecule type" value="Genomic_DNA"/>
</dbReference>
<evidence type="ECO:0000256" key="1">
    <source>
        <dbReference type="SAM" id="MobiDB-lite"/>
    </source>
</evidence>
<reference evidence="2" key="1">
    <citation type="journal article" date="2014" name="Int. J. Syst. Evol. Microbiol.">
        <title>Complete genome sequence of Corynebacterium casei LMG S-19264T (=DSM 44701T), isolated from a smear-ripened cheese.</title>
        <authorList>
            <consortium name="US DOE Joint Genome Institute (JGI-PGF)"/>
            <person name="Walter F."/>
            <person name="Albersmeier A."/>
            <person name="Kalinowski J."/>
            <person name="Ruckert C."/>
        </authorList>
    </citation>
    <scope>NUCLEOTIDE SEQUENCE</scope>
    <source>
        <strain evidence="2">CGMCC 4.5737</strain>
    </source>
</reference>